<accession>A0A3P6R7N7</accession>
<keyword evidence="2" id="KW-0472">Membrane</keyword>
<keyword evidence="2" id="KW-0812">Transmembrane</keyword>
<feature type="compositionally biased region" description="Low complexity" evidence="1">
    <location>
        <begin position="413"/>
        <end position="433"/>
    </location>
</feature>
<reference evidence="3 4" key="1">
    <citation type="submission" date="2018-11" db="EMBL/GenBank/DDBJ databases">
        <authorList>
            <consortium name="Pathogen Informatics"/>
        </authorList>
    </citation>
    <scope>NUCLEOTIDE SEQUENCE [LARGE SCALE GENOMIC DNA]</scope>
</reference>
<feature type="compositionally biased region" description="Low complexity" evidence="1">
    <location>
        <begin position="373"/>
        <end position="384"/>
    </location>
</feature>
<organism evidence="3 4">
    <name type="scientific">Anisakis simplex</name>
    <name type="common">Herring worm</name>
    <dbReference type="NCBI Taxonomy" id="6269"/>
    <lineage>
        <taxon>Eukaryota</taxon>
        <taxon>Metazoa</taxon>
        <taxon>Ecdysozoa</taxon>
        <taxon>Nematoda</taxon>
        <taxon>Chromadorea</taxon>
        <taxon>Rhabditida</taxon>
        <taxon>Spirurina</taxon>
        <taxon>Ascaridomorpha</taxon>
        <taxon>Ascaridoidea</taxon>
        <taxon>Anisakidae</taxon>
        <taxon>Anisakis</taxon>
        <taxon>Anisakis simplex complex</taxon>
    </lineage>
</organism>
<feature type="region of interest" description="Disordered" evidence="1">
    <location>
        <begin position="307"/>
        <end position="384"/>
    </location>
</feature>
<evidence type="ECO:0000256" key="2">
    <source>
        <dbReference type="SAM" id="Phobius"/>
    </source>
</evidence>
<feature type="region of interest" description="Disordered" evidence="1">
    <location>
        <begin position="412"/>
        <end position="442"/>
    </location>
</feature>
<proteinExistence type="predicted"/>
<dbReference type="EMBL" id="UYRR01031629">
    <property type="protein sequence ID" value="VDK51573.1"/>
    <property type="molecule type" value="Genomic_DNA"/>
</dbReference>
<gene>
    <name evidence="3" type="ORF">ASIM_LOCUS14130</name>
</gene>
<evidence type="ECO:0000313" key="3">
    <source>
        <dbReference type="EMBL" id="VDK51573.1"/>
    </source>
</evidence>
<name>A0A3P6R7N7_ANISI</name>
<evidence type="ECO:0000256" key="1">
    <source>
        <dbReference type="SAM" id="MobiDB-lite"/>
    </source>
</evidence>
<feature type="transmembrane region" description="Helical" evidence="2">
    <location>
        <begin position="30"/>
        <end position="50"/>
    </location>
</feature>
<dbReference type="OrthoDB" id="10050321at2759"/>
<dbReference type="AlphaFoldDB" id="A0A3P6R7N7"/>
<sequence>MCQSHFNLSTSLWVQQPCFVPYNQIESAQALVHVALAVITVVLSIIMLYGRLARRRYTERNCLKQPKITVEFANGANGTSRMKNSLQIEPVPNTASAYMNSSYDAGTSTDYEAALSGVARPQNGYVRQSARRPRIRAPRPPSSASAVVYQFSTIRVMSLIVELLKQRNSDEYSAATTVEAGGGLSTNNGRLSRSSCREIPGRRTRSSYLDEDWMSDYEDAYAKPKQRSGSMKSFKLPATEGVRRMLSHEQVLSASSALGDRSTSQRCSASNLTSLVSFDPKSNTLIRVREHFGDEEVDSSNNGFYEIAKPKAQKKSPTASVATPSSSSNNQESSAVPKMLAPSIDRTQANYASRRLPELPSTASNPVTDYRYSSGTSDWSQDSSTRMVNGYATSVNTVEAMDKQDSLRISTPQQYHQEQQYHQQQKQQQQRQQTDPKSCRTHIGYEPALCDPLPTVAPYDPQRDAGIPLAYEPIYRSSTKQVSFRSFVQLHRNLTVSTRRCSARNYHENENSLRLMAYECEPRGVPPPSTIPIINDTSLLV</sequence>
<dbReference type="Proteomes" id="UP000267096">
    <property type="component" value="Unassembled WGS sequence"/>
</dbReference>
<keyword evidence="2" id="KW-1133">Transmembrane helix</keyword>
<evidence type="ECO:0000313" key="4">
    <source>
        <dbReference type="Proteomes" id="UP000267096"/>
    </source>
</evidence>
<keyword evidence="4" id="KW-1185">Reference proteome</keyword>
<protein>
    <submittedName>
        <fullName evidence="3">Uncharacterized protein</fullName>
    </submittedName>
</protein>
<feature type="compositionally biased region" description="Low complexity" evidence="1">
    <location>
        <begin position="316"/>
        <end position="334"/>
    </location>
</feature>